<name>A0A1L9QMJ3_9CYAN</name>
<organism evidence="3 4">
    <name type="scientific">Roseofilum reptotaenium AO1-A</name>
    <dbReference type="NCBI Taxonomy" id="1925591"/>
    <lineage>
        <taxon>Bacteria</taxon>
        <taxon>Bacillati</taxon>
        <taxon>Cyanobacteriota</taxon>
        <taxon>Cyanophyceae</taxon>
        <taxon>Desertifilales</taxon>
        <taxon>Desertifilaceae</taxon>
        <taxon>Roseofilum</taxon>
    </lineage>
</organism>
<feature type="region of interest" description="Disordered" evidence="2">
    <location>
        <begin position="296"/>
        <end position="347"/>
    </location>
</feature>
<keyword evidence="4" id="KW-1185">Reference proteome</keyword>
<dbReference type="Proteomes" id="UP000183940">
    <property type="component" value="Unassembled WGS sequence"/>
</dbReference>
<feature type="region of interest" description="Disordered" evidence="2">
    <location>
        <begin position="451"/>
        <end position="504"/>
    </location>
</feature>
<feature type="region of interest" description="Disordered" evidence="2">
    <location>
        <begin position="360"/>
        <end position="380"/>
    </location>
</feature>
<comment type="caution">
    <text evidence="3">The sequence shown here is derived from an EMBL/GenBank/DDBJ whole genome shotgun (WGS) entry which is preliminary data.</text>
</comment>
<feature type="region of interest" description="Disordered" evidence="2">
    <location>
        <begin position="521"/>
        <end position="551"/>
    </location>
</feature>
<dbReference type="EMBL" id="MLAW01000042">
    <property type="protein sequence ID" value="OJJ22653.1"/>
    <property type="molecule type" value="Genomic_DNA"/>
</dbReference>
<feature type="compositionally biased region" description="Polar residues" evidence="2">
    <location>
        <begin position="697"/>
        <end position="715"/>
    </location>
</feature>
<feature type="coiled-coil region" evidence="1">
    <location>
        <begin position="120"/>
        <end position="147"/>
    </location>
</feature>
<protein>
    <submittedName>
        <fullName evidence="3">Uncharacterized protein</fullName>
    </submittedName>
</protein>
<feature type="compositionally biased region" description="Acidic residues" evidence="2">
    <location>
        <begin position="683"/>
        <end position="694"/>
    </location>
</feature>
<proteinExistence type="predicted"/>
<accession>A0A1L9QMJ3</accession>
<feature type="compositionally biased region" description="Acidic residues" evidence="2">
    <location>
        <begin position="361"/>
        <end position="380"/>
    </location>
</feature>
<evidence type="ECO:0000256" key="2">
    <source>
        <dbReference type="SAM" id="MobiDB-lite"/>
    </source>
</evidence>
<feature type="compositionally biased region" description="Low complexity" evidence="2">
    <location>
        <begin position="68"/>
        <end position="77"/>
    </location>
</feature>
<feature type="region of interest" description="Disordered" evidence="2">
    <location>
        <begin position="675"/>
        <end position="767"/>
    </location>
</feature>
<gene>
    <name evidence="3" type="ORF">BI308_19485</name>
</gene>
<dbReference type="AlphaFoldDB" id="A0A1L9QMJ3"/>
<dbReference type="STRING" id="1925591.BI308_19485"/>
<evidence type="ECO:0000313" key="4">
    <source>
        <dbReference type="Proteomes" id="UP000183940"/>
    </source>
</evidence>
<feature type="compositionally biased region" description="Acidic residues" evidence="2">
    <location>
        <begin position="749"/>
        <end position="765"/>
    </location>
</feature>
<feature type="compositionally biased region" description="Polar residues" evidence="2">
    <location>
        <begin position="815"/>
        <end position="824"/>
    </location>
</feature>
<feature type="compositionally biased region" description="Acidic residues" evidence="2">
    <location>
        <begin position="457"/>
        <end position="489"/>
    </location>
</feature>
<reference evidence="3" key="1">
    <citation type="submission" date="2016-10" db="EMBL/GenBank/DDBJ databases">
        <title>CRISPR-Cas defence system in Roseofilum reptotaenium: evidence of a bacteriophage-cyanobacterium arms race in the coral black band disease.</title>
        <authorList>
            <person name="Buerger P."/>
            <person name="Wood-Charlson E.M."/>
            <person name="Weynberg K.D."/>
            <person name="Willis B."/>
            <person name="Van Oppen M.J."/>
        </authorList>
    </citation>
    <scope>NUCLEOTIDE SEQUENCE [LARGE SCALE GENOMIC DNA]</scope>
    <source>
        <strain evidence="3">AO1-A</strain>
    </source>
</reference>
<feature type="region of interest" description="Disordered" evidence="2">
    <location>
        <begin position="52"/>
        <end position="80"/>
    </location>
</feature>
<sequence length="884" mass="98007">MTIVTPQTDQRQALITEIDSVLSKTQSRLPWVMAGEVSQQRRVLRRVREYLGSLPPSPTQRPTAKGQLPPSSRSTPASRRRLSLLGADLSQERQPILEPPNSANQQIVQAVVQDLRSSILIPLQEEIAALQNQREQMRQELQYLDQQRGKNAMSGQSQKMMTEFFQTLIDRCAESFTQQVAQNLADLQVEFLQYQSREPHDPILAADSSTDQSLLTPQERLEQLRALQAQSDKLLKTLDASINVVFETLQSNLQSYSESMTQGIEHMYSLGQQGEVMFSALVNRLASQLGREASSYIQSRSEDSLGETLETPSGGKSLNPSAIAPETDRAAQNAQTSDPPDRPIVQPSDLQHLTESVELAQEVEEEEDSFEPESIDDEDTEELEELVDLDEEIGLEFFEQFEEVEEIVEITEIEENQIDQLSNEPSADANQLLEEEMEGDEFYDALFASDRFTTGEREDEGESDDPLQEFAEQAEVDEIAEEPEPELDVEAIAPPEAQGEQPVDEEAIAETLESDLFEGLGDVEAQTDEPQEPLAAEEFPATDLSSPSSVLESDLFEGAPAPSQVEDPVSLETFMELFGEEDSPPQITSQSLETHWADETPLNATEDLYISASPDEVLLPTEIQEPQEVSQLNLQGEVLEQLSQDLFSLEGEGTLPVPEPVPEEQVTDLFGNLEPASSTISAPEEETVMNEEEAPINTENFLNEILTSPESGTSAEQEEPEDRENSEPGVTVDSLFEGFPEDPTFQESTPEEETADLTGLWEDESSINLPESLSIDTVFGEESENLDTEEPKSITVDNVFEEYNQGDKDAIDPSTGRSPKGTSTIENMFEGFLRGETVNVDEPLPASSQPDGTTVEETLSLDDVFEGFADDDDPEPPLNSLKKN</sequence>
<feature type="compositionally biased region" description="Polar residues" evidence="2">
    <location>
        <begin position="310"/>
        <end position="320"/>
    </location>
</feature>
<evidence type="ECO:0000256" key="1">
    <source>
        <dbReference type="SAM" id="Coils"/>
    </source>
</evidence>
<feature type="region of interest" description="Disordered" evidence="2">
    <location>
        <begin position="805"/>
        <end position="824"/>
    </location>
</feature>
<evidence type="ECO:0000313" key="3">
    <source>
        <dbReference type="EMBL" id="OJJ22653.1"/>
    </source>
</evidence>
<keyword evidence="1" id="KW-0175">Coiled coil</keyword>